<dbReference type="AlphaFoldDB" id="A0A255ERQ0"/>
<feature type="transmembrane region" description="Helical" evidence="2">
    <location>
        <begin position="35"/>
        <end position="54"/>
    </location>
</feature>
<proteinExistence type="predicted"/>
<feature type="compositionally biased region" description="Low complexity" evidence="1">
    <location>
        <begin position="445"/>
        <end position="461"/>
    </location>
</feature>
<organism evidence="3 4">
    <name type="scientific">Parenemella sanctibonifatiensis</name>
    <dbReference type="NCBI Taxonomy" id="2016505"/>
    <lineage>
        <taxon>Bacteria</taxon>
        <taxon>Bacillati</taxon>
        <taxon>Actinomycetota</taxon>
        <taxon>Actinomycetes</taxon>
        <taxon>Propionibacteriales</taxon>
        <taxon>Propionibacteriaceae</taxon>
        <taxon>Parenemella</taxon>
    </lineage>
</organism>
<gene>
    <name evidence="3" type="ORF">CGZ91_01030</name>
</gene>
<feature type="transmembrane region" description="Helical" evidence="2">
    <location>
        <begin position="83"/>
        <end position="103"/>
    </location>
</feature>
<dbReference type="RefSeq" id="WP_094452138.1">
    <property type="nucleotide sequence ID" value="NZ_NMVJ01000001.1"/>
</dbReference>
<evidence type="ECO:0000313" key="3">
    <source>
        <dbReference type="EMBL" id="OYN92132.1"/>
    </source>
</evidence>
<keyword evidence="2" id="KW-0472">Membrane</keyword>
<keyword evidence="4" id="KW-1185">Reference proteome</keyword>
<feature type="region of interest" description="Disordered" evidence="1">
    <location>
        <begin position="445"/>
        <end position="471"/>
    </location>
</feature>
<dbReference type="EMBL" id="NMVJ01000001">
    <property type="protein sequence ID" value="OYN92132.1"/>
    <property type="molecule type" value="Genomic_DNA"/>
</dbReference>
<accession>A0A255ERQ0</accession>
<comment type="caution">
    <text evidence="3">The sequence shown here is derived from an EMBL/GenBank/DDBJ whole genome shotgun (WGS) entry which is preliminary data.</text>
</comment>
<evidence type="ECO:0000256" key="2">
    <source>
        <dbReference type="SAM" id="Phobius"/>
    </source>
</evidence>
<feature type="transmembrane region" description="Helical" evidence="2">
    <location>
        <begin position="151"/>
        <end position="174"/>
    </location>
</feature>
<evidence type="ECO:0008006" key="5">
    <source>
        <dbReference type="Google" id="ProtNLM"/>
    </source>
</evidence>
<feature type="transmembrane region" description="Helical" evidence="2">
    <location>
        <begin position="231"/>
        <end position="256"/>
    </location>
</feature>
<feature type="transmembrane region" description="Helical" evidence="2">
    <location>
        <begin position="263"/>
        <end position="283"/>
    </location>
</feature>
<dbReference type="PANTHER" id="PTHR36844:SF1">
    <property type="entry name" value="PROTEASE PRSW"/>
    <property type="match status" value="1"/>
</dbReference>
<feature type="transmembrane region" description="Helical" evidence="2">
    <location>
        <begin position="295"/>
        <end position="316"/>
    </location>
</feature>
<dbReference type="OrthoDB" id="9785431at2"/>
<evidence type="ECO:0000256" key="1">
    <source>
        <dbReference type="SAM" id="MobiDB-lite"/>
    </source>
</evidence>
<dbReference type="GO" id="GO:0008233">
    <property type="term" value="F:peptidase activity"/>
    <property type="evidence" value="ECO:0007669"/>
    <property type="project" value="InterPro"/>
</dbReference>
<feature type="transmembrane region" description="Helical" evidence="2">
    <location>
        <begin position="110"/>
        <end position="131"/>
    </location>
</feature>
<keyword evidence="2" id="KW-1133">Transmembrane helix</keyword>
<sequence>MLQVGDNRRARWRNGIPAMPDLSVPWWKRTLTNPWLWITLAVVAGCTALWFYFIDRLAGTREVVLGPEKIVDVTVTRDMIWDLALPGALPTWLVLVGIFFLIASFGRARLSALIIATAWGASVSTELALHINNWFYSRLTNLGGYGDMASAVFSAPFGEELTKATVVFVLLIFLRYRLVTAMDIVPLAGLSAVGFAFTENLLYFTNMIASIVGYQEAGAGVDLNTYLDELIFLRGFATAFAHPLFTAMTAIGVVVALRARSKLVRVLAPVAGYLFAVLLHALWNGMAGSESAELMYKIVALPLLVATIGLLVIAYIRHVGRVRERLVDYGRMGWLKPTDPKMFSSPWKIFSARWRAAWLLFRPNFTTSVRRLAGTWRMQYLMFELAYLRDSMVRGIVDQAGLTREKALLLEIRSLREIAIDEPGGPVDYPGRAWLRRWRERRRGGPAAAPELEEPAGAQPIRPRPQPARDL</sequence>
<dbReference type="Proteomes" id="UP000216300">
    <property type="component" value="Unassembled WGS sequence"/>
</dbReference>
<evidence type="ECO:0000313" key="4">
    <source>
        <dbReference type="Proteomes" id="UP000216300"/>
    </source>
</evidence>
<reference evidence="3 4" key="1">
    <citation type="submission" date="2017-07" db="EMBL/GenBank/DDBJ databases">
        <title>Draft whole genome sequences of clinical Proprionibacteriaceae strains.</title>
        <authorList>
            <person name="Bernier A.-M."/>
            <person name="Bernard K."/>
            <person name="Domingo M.-C."/>
        </authorList>
    </citation>
    <scope>NUCLEOTIDE SEQUENCE [LARGE SCALE GENOMIC DNA]</scope>
    <source>
        <strain evidence="3 4">NML 150081</strain>
    </source>
</reference>
<feature type="compositionally biased region" description="Pro residues" evidence="1">
    <location>
        <begin position="462"/>
        <end position="471"/>
    </location>
</feature>
<keyword evidence="2" id="KW-0812">Transmembrane</keyword>
<dbReference type="InterPro" id="IPR026898">
    <property type="entry name" value="PrsW"/>
</dbReference>
<protein>
    <recommendedName>
        <fullName evidence="5">PrsW family intramembrane metalloprotease</fullName>
    </recommendedName>
</protein>
<name>A0A255ERQ0_9ACTN</name>
<feature type="transmembrane region" description="Helical" evidence="2">
    <location>
        <begin position="186"/>
        <end position="211"/>
    </location>
</feature>
<dbReference type="Pfam" id="PF13367">
    <property type="entry name" value="PrsW-protease"/>
    <property type="match status" value="1"/>
</dbReference>
<dbReference type="PANTHER" id="PTHR36844">
    <property type="entry name" value="PROTEASE PRSW"/>
    <property type="match status" value="1"/>
</dbReference>